<accession>J9UTE7</accession>
<proteinExistence type="predicted"/>
<dbReference type="RefSeq" id="WP_014935878.1">
    <property type="nucleotide sequence ID" value="NC_018607.1"/>
</dbReference>
<dbReference type="EMBL" id="CP003490">
    <property type="protein sequence ID" value="AFR70539.1"/>
    <property type="molecule type" value="Genomic_DNA"/>
</dbReference>
<sequence length="299" mass="35839">MDIVIIHKGFNKYVLYCLKQLKITNKNSNVYLLSDKEYKEYSKYSIFVDINNILSDDAKLFADKYIHLGKSNPSYEMFCMQRWIILRDFMKLYNIKECFYMDSDVLIFSNLDEALLPFNDYKISLISNLALSMYIKDVSILDEFSFFLLNKYTSEIEINKLKEMYYNTDRVKNGVAGSITDMELSIEFFSNKNVGDLSVITNDSLFDIGLYYHEEFERIKKGKYSFKKIYFEGNIPYCNYVNNSENKKIRFHSLHFLTWTKIFIKDMCKYKDLNYNEYIINIYREFKVFQNKIKKILKS</sequence>
<dbReference type="HOGENOM" id="CLU_1000583_0_0_12"/>
<reference evidence="1 2" key="1">
    <citation type="journal article" date="2012" name="BMC Genomics">
        <title>Comparative genomics of Brachyspira pilosicoli strains: genome rearrangements, reductions and correlation of genetic compliment with phenotypic diversity.</title>
        <authorList>
            <person name="Mappley L.J."/>
            <person name="Black M.L."/>
            <person name="Abuoun M."/>
            <person name="Darby A.C."/>
            <person name="Woodward M.J."/>
            <person name="Parkhill J."/>
            <person name="Turner A.K."/>
            <person name="Bellgard M.I."/>
            <person name="La T."/>
            <person name="Phillips N.D."/>
            <person name="La Ragione R.M."/>
            <person name="Hampson D.J."/>
        </authorList>
    </citation>
    <scope>NUCLEOTIDE SEQUENCE [LARGE SCALE GENOMIC DNA]</scope>
    <source>
        <strain evidence="1">B2904</strain>
    </source>
</reference>
<organism evidence="1 2">
    <name type="scientific">Brachyspira pilosicoli B2904</name>
    <dbReference type="NCBI Taxonomy" id="1133568"/>
    <lineage>
        <taxon>Bacteria</taxon>
        <taxon>Pseudomonadati</taxon>
        <taxon>Spirochaetota</taxon>
        <taxon>Spirochaetia</taxon>
        <taxon>Brachyspirales</taxon>
        <taxon>Brachyspiraceae</taxon>
        <taxon>Brachyspira</taxon>
    </lineage>
</organism>
<dbReference type="KEGG" id="bpj:B2904_orf1200"/>
<evidence type="ECO:0000313" key="2">
    <source>
        <dbReference type="Proteomes" id="UP000007346"/>
    </source>
</evidence>
<name>J9UTE7_BRAPL</name>
<dbReference type="PATRIC" id="fig|1133568.3.peg.1197"/>
<gene>
    <name evidence="1" type="ORF">B2904_orf1200</name>
</gene>
<dbReference type="Proteomes" id="UP000007346">
    <property type="component" value="Chromosome"/>
</dbReference>
<evidence type="ECO:0000313" key="1">
    <source>
        <dbReference type="EMBL" id="AFR70539.1"/>
    </source>
</evidence>
<dbReference type="AlphaFoldDB" id="J9UTE7"/>
<protein>
    <submittedName>
        <fullName evidence="1">Uncharacterized protein</fullName>
    </submittedName>
</protein>